<proteinExistence type="inferred from homology"/>
<dbReference type="SUPFAM" id="SSF89360">
    <property type="entry name" value="HesB-like domain"/>
    <property type="match status" value="1"/>
</dbReference>
<dbReference type="RefSeq" id="WP_035420405.1">
    <property type="nucleotide sequence ID" value="NZ_JAFBCV010000017.1"/>
</dbReference>
<dbReference type="InterPro" id="IPR000361">
    <property type="entry name" value="ATAP_core_dom"/>
</dbReference>
<sequence>MNIEITKPAMAWFKEEFGQGEELTPIRLFGRYGGCGNLQSGFSIGISQTEPVNPKAIQEEGGFRFFIEEQDMWYFNHHSVKIKYSRKNEEIEFEYEESATS</sequence>
<comment type="caution">
    <text evidence="3">The sequence shown here is derived from an EMBL/GenBank/DDBJ whole genome shotgun (WGS) entry which is preliminary data.</text>
</comment>
<keyword evidence="4" id="KW-1185">Reference proteome</keyword>
<protein>
    <submittedName>
        <fullName evidence="3">Uncharacterized protein YneR</fullName>
    </submittedName>
</protein>
<dbReference type="InterPro" id="IPR008326">
    <property type="entry name" value="PdhI-like"/>
</dbReference>
<dbReference type="PIRSF" id="PIRSF034852">
    <property type="entry name" value="UCP034852"/>
    <property type="match status" value="1"/>
</dbReference>
<accession>A0ABS2T0J1</accession>
<name>A0ABS2T0J1_9BACI</name>
<dbReference type="InterPro" id="IPR035903">
    <property type="entry name" value="HesB-like_dom_sf"/>
</dbReference>
<dbReference type="Proteomes" id="UP001179280">
    <property type="component" value="Unassembled WGS sequence"/>
</dbReference>
<reference evidence="3" key="1">
    <citation type="submission" date="2021-01" db="EMBL/GenBank/DDBJ databases">
        <title>Genomic Encyclopedia of Type Strains, Phase IV (KMG-IV): sequencing the most valuable type-strain genomes for metagenomic binning, comparative biology and taxonomic classification.</title>
        <authorList>
            <person name="Goeker M."/>
        </authorList>
    </citation>
    <scope>NUCLEOTIDE SEQUENCE</scope>
    <source>
        <strain evidence="3">DSM 21943</strain>
    </source>
</reference>
<evidence type="ECO:0000313" key="3">
    <source>
        <dbReference type="EMBL" id="MBM7840776.1"/>
    </source>
</evidence>
<evidence type="ECO:0000313" key="4">
    <source>
        <dbReference type="Proteomes" id="UP001179280"/>
    </source>
</evidence>
<dbReference type="Pfam" id="PF01521">
    <property type="entry name" value="Fe-S_biosyn"/>
    <property type="match status" value="1"/>
</dbReference>
<organism evidence="3 4">
    <name type="scientific">Shouchella xiaoxiensis</name>
    <dbReference type="NCBI Taxonomy" id="766895"/>
    <lineage>
        <taxon>Bacteria</taxon>
        <taxon>Bacillati</taxon>
        <taxon>Bacillota</taxon>
        <taxon>Bacilli</taxon>
        <taxon>Bacillales</taxon>
        <taxon>Bacillaceae</taxon>
        <taxon>Shouchella</taxon>
    </lineage>
</organism>
<comment type="similarity">
    <text evidence="1">Belongs to the HesB/IscA family.</text>
</comment>
<gene>
    <name evidence="3" type="ORF">JOC54_004069</name>
</gene>
<dbReference type="EMBL" id="JAFBCV010000017">
    <property type="protein sequence ID" value="MBM7840776.1"/>
    <property type="molecule type" value="Genomic_DNA"/>
</dbReference>
<evidence type="ECO:0000259" key="2">
    <source>
        <dbReference type="Pfam" id="PF01521"/>
    </source>
</evidence>
<feature type="domain" description="Core" evidence="2">
    <location>
        <begin position="1"/>
        <end position="96"/>
    </location>
</feature>
<evidence type="ECO:0000256" key="1">
    <source>
        <dbReference type="ARBA" id="ARBA00006718"/>
    </source>
</evidence>